<feature type="region of interest" description="Disordered" evidence="1">
    <location>
        <begin position="46"/>
        <end position="417"/>
    </location>
</feature>
<feature type="chain" id="PRO_5008083767" description="BZIP domain-containing protein" evidence="2">
    <location>
        <begin position="19"/>
        <end position="646"/>
    </location>
</feature>
<feature type="compositionally biased region" description="Polar residues" evidence="1">
    <location>
        <begin position="110"/>
        <end position="120"/>
    </location>
</feature>
<accession>A0A178CR08</accession>
<dbReference type="GeneID" id="34591564"/>
<keyword evidence="5" id="KW-1185">Reference proteome</keyword>
<name>A0A178CR08_9EURO</name>
<feature type="domain" description="BZIP" evidence="3">
    <location>
        <begin position="452"/>
        <end position="466"/>
    </location>
</feature>
<protein>
    <recommendedName>
        <fullName evidence="3">BZIP domain-containing protein</fullName>
    </recommendedName>
</protein>
<feature type="compositionally biased region" description="Pro residues" evidence="1">
    <location>
        <begin position="615"/>
        <end position="624"/>
    </location>
</feature>
<feature type="compositionally biased region" description="Basic and acidic residues" evidence="1">
    <location>
        <begin position="235"/>
        <end position="246"/>
    </location>
</feature>
<evidence type="ECO:0000313" key="4">
    <source>
        <dbReference type="EMBL" id="OAL31613.1"/>
    </source>
</evidence>
<proteinExistence type="predicted"/>
<feature type="compositionally biased region" description="Polar residues" evidence="1">
    <location>
        <begin position="349"/>
        <end position="364"/>
    </location>
</feature>
<gene>
    <name evidence="4" type="ORF">AYO20_08156</name>
</gene>
<sequence length="646" mass="69461">MLVILGCAIFLSGFLALAATHKGSYEAFNLATLGVTISTFQHYPRSPPNSGYLQQPWDYQSRQTSPTSPTGPQDRWRRREGGGVPQEGHPCSRQGDQPHEEAHNKYMSPSPRSADTTPTTAGGRIPQPQPSGGSAESSRPSTASLVRTEPYGGYGGIAPARAVPDLGLGISSRRHSAESNVQTPSRALGVHSILNPAAELEDTSSPDVRFAPQHAMSLSQTLIAAPTESPRSRKRADPRSPPREFEPGSGRMGRRVLTPKSPGLRAASLGTRRNPAFHSTIQPLPPPAGTSSRLYTAEPGQYQTSEIPPLPPLSLATGAHLSGMVPPEAGQPRSAHVQESPVARGAEPASTSQTERSSTGQPPYSNIDRGSPGYRYSASKPPPAPQAPGPFRAISAGGGGLYIHEAPGHHGLHEGYQQDPASYQITLNTDQGPLNIPVELDLQQASKVADEKRKRNAGASARFRARRKEKEKEASQTIAGLQQELRDLIEERDHYLSERNYFRDLAMRYVSGAQLLPRPESPQQRRVAGATTGGPHVSSGLLETPTVSDDSSRERNEPGPSSQRRRTGDYQPSFTGRQTHSPPAPGYATAFSSQPSLPLPPPPVPSMFGASRAFPPGPPPPPPVTRSQSYDPFRRDPFDRSWNSGR</sequence>
<dbReference type="OrthoDB" id="2247093at2759"/>
<dbReference type="InterPro" id="IPR004827">
    <property type="entry name" value="bZIP"/>
</dbReference>
<feature type="signal peptide" evidence="2">
    <location>
        <begin position="1"/>
        <end position="18"/>
    </location>
</feature>
<feature type="region of interest" description="Disordered" evidence="1">
    <location>
        <begin position="447"/>
        <end position="478"/>
    </location>
</feature>
<feature type="compositionally biased region" description="Polar residues" evidence="1">
    <location>
        <begin position="130"/>
        <end position="145"/>
    </location>
</feature>
<reference evidence="4 5" key="1">
    <citation type="submission" date="2016-03" db="EMBL/GenBank/DDBJ databases">
        <title>The draft genome sequence of Fonsecaea nubica causative agent of cutaneous subcutaneous infection in human host.</title>
        <authorList>
            <person name="Costa F."/>
            <person name="Sybren D.H."/>
            <person name="Raittz R.T."/>
            <person name="Weiss V.A."/>
            <person name="Leao A.C."/>
            <person name="Gomes R."/>
            <person name="De Souza E.M."/>
            <person name="Pedrosa F.O."/>
            <person name="Steffens M.B."/>
            <person name="Bombassaro A."/>
            <person name="Tadra-Sfeir M.Z."/>
            <person name="Moreno L.F."/>
            <person name="Najafzadeh M.J."/>
            <person name="Felipe M.S."/>
            <person name="Teixeira M."/>
            <person name="Sun J."/>
            <person name="Xi L."/>
            <person name="Castro M.A."/>
            <person name="Vicente V.A."/>
        </authorList>
    </citation>
    <scope>NUCLEOTIDE SEQUENCE [LARGE SCALE GENOMIC DNA]</scope>
    <source>
        <strain evidence="4 5">CBS 269.64</strain>
    </source>
</reference>
<evidence type="ECO:0000313" key="5">
    <source>
        <dbReference type="Proteomes" id="UP000185904"/>
    </source>
</evidence>
<feature type="compositionally biased region" description="Polar residues" evidence="1">
    <location>
        <begin position="48"/>
        <end position="71"/>
    </location>
</feature>
<dbReference type="CDD" id="cd14705">
    <property type="entry name" value="bZIP_Zip1"/>
    <property type="match status" value="1"/>
</dbReference>
<dbReference type="RefSeq" id="XP_022497560.1">
    <property type="nucleotide sequence ID" value="XM_022646437.1"/>
</dbReference>
<keyword evidence="2" id="KW-0732">Signal</keyword>
<dbReference type="AlphaFoldDB" id="A0A178CR08"/>
<dbReference type="EMBL" id="LVCJ01000062">
    <property type="protein sequence ID" value="OAL31613.1"/>
    <property type="molecule type" value="Genomic_DNA"/>
</dbReference>
<dbReference type="GO" id="GO:0003700">
    <property type="term" value="F:DNA-binding transcription factor activity"/>
    <property type="evidence" value="ECO:0007669"/>
    <property type="project" value="InterPro"/>
</dbReference>
<evidence type="ECO:0000259" key="3">
    <source>
        <dbReference type="PROSITE" id="PS00036"/>
    </source>
</evidence>
<dbReference type="Proteomes" id="UP000185904">
    <property type="component" value="Unassembled WGS sequence"/>
</dbReference>
<evidence type="ECO:0000256" key="2">
    <source>
        <dbReference type="SAM" id="SignalP"/>
    </source>
</evidence>
<feature type="region of interest" description="Disordered" evidence="1">
    <location>
        <begin position="515"/>
        <end position="646"/>
    </location>
</feature>
<evidence type="ECO:0000256" key="1">
    <source>
        <dbReference type="SAM" id="MobiDB-lite"/>
    </source>
</evidence>
<feature type="compositionally biased region" description="Polar residues" evidence="1">
    <location>
        <begin position="570"/>
        <end position="581"/>
    </location>
</feature>
<comment type="caution">
    <text evidence="4">The sequence shown here is derived from an EMBL/GenBank/DDBJ whole genome shotgun (WGS) entry which is preliminary data.</text>
</comment>
<organism evidence="4 5">
    <name type="scientific">Fonsecaea nubica</name>
    <dbReference type="NCBI Taxonomy" id="856822"/>
    <lineage>
        <taxon>Eukaryota</taxon>
        <taxon>Fungi</taxon>
        <taxon>Dikarya</taxon>
        <taxon>Ascomycota</taxon>
        <taxon>Pezizomycotina</taxon>
        <taxon>Eurotiomycetes</taxon>
        <taxon>Chaetothyriomycetidae</taxon>
        <taxon>Chaetothyriales</taxon>
        <taxon>Herpotrichiellaceae</taxon>
        <taxon>Fonsecaea</taxon>
    </lineage>
</organism>
<dbReference type="PROSITE" id="PS00036">
    <property type="entry name" value="BZIP_BASIC"/>
    <property type="match status" value="1"/>
</dbReference>